<dbReference type="SUPFAM" id="SSF51316">
    <property type="entry name" value="Mss4-like"/>
    <property type="match status" value="1"/>
</dbReference>
<reference evidence="4" key="1">
    <citation type="submission" date="2018-05" db="EMBL/GenBank/DDBJ databases">
        <authorList>
            <person name="Lanie J.A."/>
            <person name="Ng W.-L."/>
            <person name="Kazmierczak K.M."/>
            <person name="Andrzejewski T.M."/>
            <person name="Davidsen T.M."/>
            <person name="Wayne K.J."/>
            <person name="Tettelin H."/>
            <person name="Glass J.I."/>
            <person name="Rusch D."/>
            <person name="Podicherti R."/>
            <person name="Tsui H.-C.T."/>
            <person name="Winkler M.E."/>
        </authorList>
    </citation>
    <scope>NUCLEOTIDE SEQUENCE</scope>
</reference>
<feature type="compositionally biased region" description="Basic and acidic residues" evidence="2">
    <location>
        <begin position="1"/>
        <end position="10"/>
    </location>
</feature>
<dbReference type="GO" id="GO:0005737">
    <property type="term" value="C:cytoplasm"/>
    <property type="evidence" value="ECO:0007669"/>
    <property type="project" value="TreeGrafter"/>
</dbReference>
<evidence type="ECO:0000256" key="2">
    <source>
        <dbReference type="SAM" id="MobiDB-lite"/>
    </source>
</evidence>
<protein>
    <recommendedName>
        <fullName evidence="3">MsrB domain-containing protein</fullName>
    </recommendedName>
</protein>
<gene>
    <name evidence="4" type="ORF">METZ01_LOCUS54044</name>
</gene>
<dbReference type="GO" id="GO:0030091">
    <property type="term" value="P:protein repair"/>
    <property type="evidence" value="ECO:0007669"/>
    <property type="project" value="InterPro"/>
</dbReference>
<dbReference type="PROSITE" id="PS51790">
    <property type="entry name" value="MSRB"/>
    <property type="match status" value="1"/>
</dbReference>
<dbReference type="PANTHER" id="PTHR10173:SF57">
    <property type="entry name" value="PEPTIDE-METHIONINE (R)-S-OXIDE REDUCTASE"/>
    <property type="match status" value="1"/>
</dbReference>
<feature type="region of interest" description="Disordered" evidence="2">
    <location>
        <begin position="1"/>
        <end position="30"/>
    </location>
</feature>
<evidence type="ECO:0000259" key="3">
    <source>
        <dbReference type="PROSITE" id="PS51790"/>
    </source>
</evidence>
<proteinExistence type="predicted"/>
<dbReference type="InterPro" id="IPR002579">
    <property type="entry name" value="Met_Sox_Rdtase_MsrB_dom"/>
</dbReference>
<evidence type="ECO:0000256" key="1">
    <source>
        <dbReference type="ARBA" id="ARBA00023002"/>
    </source>
</evidence>
<dbReference type="InterPro" id="IPR028427">
    <property type="entry name" value="Met_Sox_Rdtase_MsrB"/>
</dbReference>
<feature type="domain" description="MsrB" evidence="3">
    <location>
        <begin position="2"/>
        <end position="123"/>
    </location>
</feature>
<dbReference type="PANTHER" id="PTHR10173">
    <property type="entry name" value="METHIONINE SULFOXIDE REDUCTASE"/>
    <property type="match status" value="1"/>
</dbReference>
<dbReference type="AlphaFoldDB" id="A0A381SAT1"/>
<dbReference type="Gene3D" id="2.170.150.20">
    <property type="entry name" value="Peptide methionine sulfoxide reductase"/>
    <property type="match status" value="1"/>
</dbReference>
<dbReference type="NCBIfam" id="TIGR00357">
    <property type="entry name" value="peptide-methionine (R)-S-oxide reductase MsrB"/>
    <property type="match status" value="1"/>
</dbReference>
<dbReference type="GO" id="GO:0033743">
    <property type="term" value="F:peptide-methionine (R)-S-oxide reductase activity"/>
    <property type="evidence" value="ECO:0007669"/>
    <property type="project" value="InterPro"/>
</dbReference>
<name>A0A381SAT1_9ZZZZ</name>
<evidence type="ECO:0000313" key="4">
    <source>
        <dbReference type="EMBL" id="SVA01190.1"/>
    </source>
</evidence>
<dbReference type="InterPro" id="IPR011057">
    <property type="entry name" value="Mss4-like_sf"/>
</dbReference>
<sequence length="124" mass="13936">MNNKQNKDLSPEQNQILYNEGTEPAGSSFLNKEKREGNYHCAGCGTKLFSSSMKYESGSGWPSFFSSLPDVFETKIDMNTGYERIEYHCKKCGGHHGHVFDDGPKPTGKRFCNNGLCLVFKPRT</sequence>
<keyword evidence="1" id="KW-0560">Oxidoreductase</keyword>
<organism evidence="4">
    <name type="scientific">marine metagenome</name>
    <dbReference type="NCBI Taxonomy" id="408172"/>
    <lineage>
        <taxon>unclassified sequences</taxon>
        <taxon>metagenomes</taxon>
        <taxon>ecological metagenomes</taxon>
    </lineage>
</organism>
<dbReference type="GO" id="GO:0006979">
    <property type="term" value="P:response to oxidative stress"/>
    <property type="evidence" value="ECO:0007669"/>
    <property type="project" value="InterPro"/>
</dbReference>
<accession>A0A381SAT1</accession>
<dbReference type="EMBL" id="UINC01002879">
    <property type="protein sequence ID" value="SVA01190.1"/>
    <property type="molecule type" value="Genomic_DNA"/>
</dbReference>
<dbReference type="Pfam" id="PF01641">
    <property type="entry name" value="SelR"/>
    <property type="match status" value="1"/>
</dbReference>